<evidence type="ECO:0000313" key="1">
    <source>
        <dbReference type="EMBL" id="OGF34091.1"/>
    </source>
</evidence>
<dbReference type="Proteomes" id="UP000178656">
    <property type="component" value="Unassembled WGS sequence"/>
</dbReference>
<dbReference type="AlphaFoldDB" id="A0A1F5T6I9"/>
<organism evidence="1 2">
    <name type="scientific">Candidatus Falkowbacteria bacterium RIFOXYC2_FULL_48_21</name>
    <dbReference type="NCBI Taxonomy" id="1798005"/>
    <lineage>
        <taxon>Bacteria</taxon>
        <taxon>Candidatus Falkowiibacteriota</taxon>
    </lineage>
</organism>
<evidence type="ECO:0000313" key="2">
    <source>
        <dbReference type="Proteomes" id="UP000178656"/>
    </source>
</evidence>
<sequence length="197" mass="21645">MTVESKSITVSVVITMAGEDEKRLTGLAKKNGKTLKQYLAEELELNFRLSAAGARLQENLKQVRATRMGSEKEKKVPRAKRHKGLSISAGLGETTVEDGRWGMVKKTTKKTVTLTFGAAQMKALEKQAADAGLSVETMLEMQICMASASREVMARYARKKLREPSVKKLSDIRLGTVFGDYGAQDDLCGMSGKEIKR</sequence>
<proteinExistence type="predicted"/>
<dbReference type="EMBL" id="MFGM01000084">
    <property type="protein sequence ID" value="OGF34091.1"/>
    <property type="molecule type" value="Genomic_DNA"/>
</dbReference>
<protein>
    <submittedName>
        <fullName evidence="1">Uncharacterized protein</fullName>
    </submittedName>
</protein>
<accession>A0A1F5T6I9</accession>
<gene>
    <name evidence="1" type="ORF">A2482_04570</name>
</gene>
<comment type="caution">
    <text evidence="1">The sequence shown here is derived from an EMBL/GenBank/DDBJ whole genome shotgun (WGS) entry which is preliminary data.</text>
</comment>
<reference evidence="1 2" key="1">
    <citation type="journal article" date="2016" name="Nat. Commun.">
        <title>Thousands of microbial genomes shed light on interconnected biogeochemical processes in an aquifer system.</title>
        <authorList>
            <person name="Anantharaman K."/>
            <person name="Brown C.T."/>
            <person name="Hug L.A."/>
            <person name="Sharon I."/>
            <person name="Castelle C.J."/>
            <person name="Probst A.J."/>
            <person name="Thomas B.C."/>
            <person name="Singh A."/>
            <person name="Wilkins M.J."/>
            <person name="Karaoz U."/>
            <person name="Brodie E.L."/>
            <person name="Williams K.H."/>
            <person name="Hubbard S.S."/>
            <person name="Banfield J.F."/>
        </authorList>
    </citation>
    <scope>NUCLEOTIDE SEQUENCE [LARGE SCALE GENOMIC DNA]</scope>
</reference>
<name>A0A1F5T6I9_9BACT</name>